<evidence type="ECO:0000313" key="1">
    <source>
        <dbReference type="EMBL" id="UTO27748.1"/>
    </source>
</evidence>
<keyword evidence="2" id="KW-1185">Reference proteome</keyword>
<dbReference type="Proteomes" id="UP001059475">
    <property type="component" value="Chromosome"/>
</dbReference>
<protein>
    <submittedName>
        <fullName evidence="1">DUF4102 domain-containing protein</fullName>
    </submittedName>
</protein>
<dbReference type="EMBL" id="CP101114">
    <property type="protein sequence ID" value="UTO27748.1"/>
    <property type="molecule type" value="Genomic_DNA"/>
</dbReference>
<organism evidence="1 2">
    <name type="scientific">Bartonella harrusi</name>
    <dbReference type="NCBI Taxonomy" id="2961895"/>
    <lineage>
        <taxon>Bacteria</taxon>
        <taxon>Pseudomonadati</taxon>
        <taxon>Pseudomonadota</taxon>
        <taxon>Alphaproteobacteria</taxon>
        <taxon>Hyphomicrobiales</taxon>
        <taxon>Bartonellaceae</taxon>
        <taxon>Bartonella</taxon>
    </lineage>
</organism>
<name>A0ABY5ETF3_9HYPH</name>
<gene>
    <name evidence="1" type="ORF">NMK50_05705</name>
</gene>
<evidence type="ECO:0000313" key="2">
    <source>
        <dbReference type="Proteomes" id="UP001059475"/>
    </source>
</evidence>
<accession>A0ABY5ETF3</accession>
<proteinExistence type="predicted"/>
<reference evidence="1" key="1">
    <citation type="submission" date="2022-07" db="EMBL/GenBank/DDBJ databases">
        <title>First report of Bartonella spp. in marsupials in Brazil, with a description of Bartonella harrusi sp. nov. and new proposal for taxonomic reclassification of species of the genus Bartonella.</title>
        <authorList>
            <person name="Amaral R.B."/>
        </authorList>
    </citation>
    <scope>NUCLEOTIDE SEQUENCE</scope>
    <source>
        <strain evidence="1">117A</strain>
    </source>
</reference>
<sequence length="46" mass="5113">MGAGKAYDGAGLYLHKCKDGDAQWLYCHTIHARRHEMGLGALRNIL</sequence>